<keyword evidence="1" id="KW-0812">Transmembrane</keyword>
<feature type="domain" description="Glycosyltransferase RgtA/B/C/D-like" evidence="2">
    <location>
        <begin position="68"/>
        <end position="197"/>
    </location>
</feature>
<feature type="transmembrane region" description="Helical" evidence="1">
    <location>
        <begin position="332"/>
        <end position="351"/>
    </location>
</feature>
<feature type="transmembrane region" description="Helical" evidence="1">
    <location>
        <begin position="20"/>
        <end position="41"/>
    </location>
</feature>
<dbReference type="eggNOG" id="arCOG00562">
    <property type="taxonomic scope" value="Archaea"/>
</dbReference>
<keyword evidence="3" id="KW-0808">Transferase</keyword>
<feature type="transmembrane region" description="Helical" evidence="1">
    <location>
        <begin position="391"/>
        <end position="413"/>
    </location>
</feature>
<dbReference type="PANTHER" id="PTHR41710:SF2">
    <property type="entry name" value="GLYCOSYL TRANSFERASE FAMILY 39_83 DOMAIN-CONTAINING PROTEIN"/>
    <property type="match status" value="1"/>
</dbReference>
<keyword evidence="1" id="KW-1133">Transmembrane helix</keyword>
<feature type="transmembrane region" description="Helical" evidence="1">
    <location>
        <begin position="88"/>
        <end position="108"/>
    </location>
</feature>
<dbReference type="NCBIfam" id="TIGR03663">
    <property type="entry name" value="flippase activity-associated protein Agl23"/>
    <property type="match status" value="1"/>
</dbReference>
<sequence length="580" mass="63341">MAPLVRSVIDRLEVREPRRAITLVVFVALVARLVALDVRIAHWDEGRVGYWILHTAATGWWEYRPIIHGPFVQHVTRWTFEIGGVSDFTMRLPVALIGSALPATALLFRSRLRDVETIALGVVLAANPLLLYYSRFMRSDVPVAAFVFVTFGALVAAVDLDRRRYLHLAAIAFALSLTVKENAILYPVSWLGAGTLLALSRLADDHYGNGDPRKTLQRWARAIRRRAWAWRRSLIVLPVEILAVFVFFYAPRSPKTDVGLWSAVADPTLLPGVVRHATLGSMGEIADLWLSPSIRGHAYGPYLAHFVIVLAVAAAATAVFAALAVRWQPRPIVTFCGWWALSGVVGYPYVADVKAPWLAVHVVIALAIPAAIGLVATVDRIRKARVERRQLEAIGLAALLVSSGGFVIASAGLTTFQQPPHELNIVAQGGQPSGDLRPIIEDMQAVAAHNEGTDVLYYGNLSIRDEARADHPPVPPRWFNRLPLPWYTERANATVDSVDTVADIAADPPPVVIAESDARSDVGGALDGYAVREEAILIRPGPRTISVVGFEYHLGGKSLAFYIDREALSAATAGHEGDTR</sequence>
<dbReference type="PANTHER" id="PTHR41710">
    <property type="entry name" value="GLYCOSYL TRANSFERASE, FAMILY 39"/>
    <property type="match status" value="1"/>
</dbReference>
<dbReference type="AlphaFoldDB" id="C7NNM9"/>
<feature type="transmembrane region" description="Helical" evidence="1">
    <location>
        <begin position="302"/>
        <end position="325"/>
    </location>
</feature>
<evidence type="ECO:0000313" key="3">
    <source>
        <dbReference type="EMBL" id="ACV10257.1"/>
    </source>
</evidence>
<evidence type="ECO:0000259" key="2">
    <source>
        <dbReference type="Pfam" id="PF13231"/>
    </source>
</evidence>
<proteinExistence type="predicted"/>
<dbReference type="EMBL" id="CP001687">
    <property type="protein sequence ID" value="ACV10257.1"/>
    <property type="molecule type" value="Genomic_DNA"/>
</dbReference>
<reference evidence="3 4" key="1">
    <citation type="journal article" date="2009" name="Stand. Genomic Sci.">
        <title>Complete genome sequence of Halorhabdus utahensis type strain (AX-2).</title>
        <authorList>
            <person name="Anderson I."/>
            <person name="Tindall B.J."/>
            <person name="Pomrenke H."/>
            <person name="Goker M."/>
            <person name="Lapidus A."/>
            <person name="Nolan M."/>
            <person name="Copeland A."/>
            <person name="Glavina Del Rio T."/>
            <person name="Chen F."/>
            <person name="Tice H."/>
            <person name="Cheng J.F."/>
            <person name="Lucas S."/>
            <person name="Chertkov O."/>
            <person name="Bruce D."/>
            <person name="Brettin T."/>
            <person name="Detter J.C."/>
            <person name="Han C."/>
            <person name="Goodwin L."/>
            <person name="Land M."/>
            <person name="Hauser L."/>
            <person name="Chang Y.J."/>
            <person name="Jeffries C.D."/>
            <person name="Pitluck S."/>
            <person name="Pati A."/>
            <person name="Mavromatis K."/>
            <person name="Ivanova N."/>
            <person name="Ovchinnikova G."/>
            <person name="Chen A."/>
            <person name="Palaniappan K."/>
            <person name="Chain P."/>
            <person name="Rohde M."/>
            <person name="Bristow J."/>
            <person name="Eisen J.A."/>
            <person name="Markowitz V."/>
            <person name="Hugenholtz P."/>
            <person name="Kyrpides N.C."/>
            <person name="Klenk H.P."/>
        </authorList>
    </citation>
    <scope>NUCLEOTIDE SEQUENCE [LARGE SCALE GENOMIC DNA]</scope>
    <source>
        <strain evidence="4">DSM 12940 / JCM 11049 / AX-2</strain>
    </source>
</reference>
<keyword evidence="3" id="KW-0328">Glycosyltransferase</keyword>
<organism evidence="3 4">
    <name type="scientific">Halorhabdus utahensis (strain DSM 12940 / JCM 11049 / AX-2)</name>
    <dbReference type="NCBI Taxonomy" id="519442"/>
    <lineage>
        <taxon>Archaea</taxon>
        <taxon>Methanobacteriati</taxon>
        <taxon>Methanobacteriota</taxon>
        <taxon>Stenosarchaea group</taxon>
        <taxon>Halobacteria</taxon>
        <taxon>Halobacteriales</taxon>
        <taxon>Haloarculaceae</taxon>
        <taxon>Halorhabdus</taxon>
    </lineage>
</organism>
<dbReference type="STRING" id="519442.Huta_0068"/>
<dbReference type="KEGG" id="hut:Huta_0068"/>
<name>C7NNM9_HALUD</name>
<evidence type="ECO:0000313" key="4">
    <source>
        <dbReference type="Proteomes" id="UP000002071"/>
    </source>
</evidence>
<feature type="transmembrane region" description="Helical" evidence="1">
    <location>
        <begin position="234"/>
        <end position="251"/>
    </location>
</feature>
<feature type="transmembrane region" description="Helical" evidence="1">
    <location>
        <begin position="115"/>
        <end position="135"/>
    </location>
</feature>
<dbReference type="Proteomes" id="UP000002071">
    <property type="component" value="Chromosome"/>
</dbReference>
<dbReference type="Pfam" id="PF13231">
    <property type="entry name" value="PMT_2"/>
    <property type="match status" value="1"/>
</dbReference>
<keyword evidence="1" id="KW-0472">Membrane</keyword>
<gene>
    <name evidence="3" type="ordered locus">Huta_0068</name>
</gene>
<accession>C7NNM9</accession>
<feature type="transmembrane region" description="Helical" evidence="1">
    <location>
        <begin position="357"/>
        <end position="379"/>
    </location>
</feature>
<feature type="transmembrane region" description="Helical" evidence="1">
    <location>
        <begin position="141"/>
        <end position="160"/>
    </location>
</feature>
<evidence type="ECO:0000256" key="1">
    <source>
        <dbReference type="SAM" id="Phobius"/>
    </source>
</evidence>
<dbReference type="GO" id="GO:0016757">
    <property type="term" value="F:glycosyltransferase activity"/>
    <property type="evidence" value="ECO:0007669"/>
    <property type="project" value="UniProtKB-KW"/>
</dbReference>
<protein>
    <submittedName>
        <fullName evidence="3">PurK operon protein / membrane-bound mannosyltransferase</fullName>
    </submittedName>
</protein>
<dbReference type="InterPro" id="IPR038731">
    <property type="entry name" value="RgtA/B/C-like"/>
</dbReference>
<dbReference type="InterPro" id="IPR016950">
    <property type="entry name" value="Manno-Trfase_MA4085_prd"/>
</dbReference>
<dbReference type="InterPro" id="IPR019962">
    <property type="entry name" value="CHP03663"/>
</dbReference>
<keyword evidence="4" id="KW-1185">Reference proteome</keyword>
<dbReference type="PIRSF" id="PIRSF030218">
    <property type="entry name" value="Mannosyltr_MA4085_prd"/>
    <property type="match status" value="1"/>
</dbReference>
<dbReference type="HOGENOM" id="CLU_488026_0_0_2"/>